<protein>
    <submittedName>
        <fullName evidence="1">Uncharacterized protein</fullName>
    </submittedName>
</protein>
<reference evidence="1" key="1">
    <citation type="submission" date="2015-04" db="EMBL/GenBank/DDBJ databases">
        <title>The genome sequence of the plant pathogenic Rhizarian Plasmodiophora brassicae reveals insights in its biotrophic life cycle and the origin of chitin synthesis.</title>
        <authorList>
            <person name="Schwelm A."/>
            <person name="Fogelqvist J."/>
            <person name="Knaust A."/>
            <person name="Julke S."/>
            <person name="Lilja T."/>
            <person name="Dhandapani V."/>
            <person name="Bonilla-Rosso G."/>
            <person name="Karlsson M."/>
            <person name="Shevchenko A."/>
            <person name="Choi S.R."/>
            <person name="Kim H.G."/>
            <person name="Park J.Y."/>
            <person name="Lim Y.P."/>
            <person name="Ludwig-Muller J."/>
            <person name="Dixelius C."/>
        </authorList>
    </citation>
    <scope>NUCLEOTIDE SEQUENCE</scope>
    <source>
        <tissue evidence="1">Potato root galls</tissue>
    </source>
</reference>
<name>A0A0H5QV00_9EUKA</name>
<evidence type="ECO:0000313" key="1">
    <source>
        <dbReference type="EMBL" id="CRZ05745.1"/>
    </source>
</evidence>
<dbReference type="EMBL" id="HACM01005302">
    <property type="protein sequence ID" value="CRZ05744.1"/>
    <property type="molecule type" value="Transcribed_RNA"/>
</dbReference>
<accession>A0A0H5QV00</accession>
<proteinExistence type="predicted"/>
<sequence length="130" mass="14539">MGVSLPSSCRQCPDDSHSVLESISKRCVCIFRWHGSCCRQFLAQRLTWKILKSILHVLATLSEQATISVQTLFVITAFFIQEANHTTRLLKGCSLRQHKHRASPIESVVSSETQSLASSVPQASFPNLRK</sequence>
<organism evidence="1">
    <name type="scientific">Spongospora subterranea</name>
    <dbReference type="NCBI Taxonomy" id="70186"/>
    <lineage>
        <taxon>Eukaryota</taxon>
        <taxon>Sar</taxon>
        <taxon>Rhizaria</taxon>
        <taxon>Endomyxa</taxon>
        <taxon>Phytomyxea</taxon>
        <taxon>Plasmodiophorida</taxon>
        <taxon>Plasmodiophoridae</taxon>
        <taxon>Spongospora</taxon>
    </lineage>
</organism>
<dbReference type="AlphaFoldDB" id="A0A0H5QV00"/>
<dbReference type="EMBL" id="HACM01005303">
    <property type="protein sequence ID" value="CRZ05745.1"/>
    <property type="molecule type" value="Transcribed_RNA"/>
</dbReference>